<keyword evidence="6" id="KW-0560">Oxidoreductase</keyword>
<evidence type="ECO:0000256" key="5">
    <source>
        <dbReference type="ARBA" id="ARBA00022643"/>
    </source>
</evidence>
<dbReference type="PANTHER" id="PTHR42747:SF3">
    <property type="entry name" value="NITRONATE MONOOXYGENASE-RELATED"/>
    <property type="match status" value="1"/>
</dbReference>
<comment type="catalytic activity">
    <reaction evidence="9">
        <text>3 propionate 3-nitronate + 3 O2 + H2O = 3 3-oxopropanoate + 2 nitrate + nitrite + H2O2 + 3 H(+)</text>
        <dbReference type="Rhea" id="RHEA:57332"/>
        <dbReference type="ChEBI" id="CHEBI:15377"/>
        <dbReference type="ChEBI" id="CHEBI:15378"/>
        <dbReference type="ChEBI" id="CHEBI:15379"/>
        <dbReference type="ChEBI" id="CHEBI:16240"/>
        <dbReference type="ChEBI" id="CHEBI:16301"/>
        <dbReference type="ChEBI" id="CHEBI:17632"/>
        <dbReference type="ChEBI" id="CHEBI:33190"/>
        <dbReference type="ChEBI" id="CHEBI:136067"/>
    </reaction>
</comment>
<proteinExistence type="inferred from homology"/>
<protein>
    <recommendedName>
        <fullName evidence="8">Propionate 3-nitronate monooxygenase</fullName>
    </recommendedName>
</protein>
<dbReference type="CDD" id="cd04730">
    <property type="entry name" value="NPD_like"/>
    <property type="match status" value="1"/>
</dbReference>
<evidence type="ECO:0000256" key="7">
    <source>
        <dbReference type="ARBA" id="ARBA00023033"/>
    </source>
</evidence>
<keyword evidence="4" id="KW-0285">Flavoprotein</keyword>
<dbReference type="Proteomes" id="UP001144280">
    <property type="component" value="Unassembled WGS sequence"/>
</dbReference>
<keyword evidence="5" id="KW-0288">FMN</keyword>
<evidence type="ECO:0000313" key="11">
    <source>
        <dbReference type="Proteomes" id="UP001144280"/>
    </source>
</evidence>
<reference evidence="10" key="1">
    <citation type="submission" date="2022-12" db="EMBL/GenBank/DDBJ databases">
        <title>New Phytohabitans aurantiacus sp. RD004123 nov., an actinomycete isolated from soil.</title>
        <authorList>
            <person name="Triningsih D.W."/>
            <person name="Harunari E."/>
            <person name="Igarashi Y."/>
        </authorList>
    </citation>
    <scope>NUCLEOTIDE SEQUENCE</scope>
    <source>
        <strain evidence="10">RD004123</strain>
    </source>
</reference>
<evidence type="ECO:0000256" key="9">
    <source>
        <dbReference type="ARBA" id="ARBA00049401"/>
    </source>
</evidence>
<dbReference type="PANTHER" id="PTHR42747">
    <property type="entry name" value="NITRONATE MONOOXYGENASE-RELATED"/>
    <property type="match status" value="1"/>
</dbReference>
<dbReference type="Gene3D" id="3.20.20.70">
    <property type="entry name" value="Aldolase class I"/>
    <property type="match status" value="1"/>
</dbReference>
<keyword evidence="3" id="KW-0216">Detoxification</keyword>
<accession>A0ABQ5R8C9</accession>
<dbReference type="InterPro" id="IPR004136">
    <property type="entry name" value="NMO"/>
</dbReference>
<sequence length="330" mass="33952">MCCFGVGYDVVWSDTPLARDLGIRLPIVQAPMAGGPSTPHLAAAVSAAGGLGSIAGAMLAPDQLRAAITAVRSLTGAPFAVNLFAPQPPPRTDRVAEWSTLTGVPLAERPPPPSFDDQLDVIVSERVPVFSFTFGIPPLAGVDAVILGTATTVAEAVALEEAGVTAVVAQGFEAGGHRGTFDRPVDRSLIGTLALVPQIVDAVSVPVIASGGIMDGRGIAAAFMLGAQGVQLGTAFLRCPEAGTTDAHRRAVGQETTVTRVLTGRHARAVRTPLVDRLESSTVDPPDYPLPRYLTPEPPMLVGQAGALSRDLPAADLVATLASETTILLP</sequence>
<evidence type="ECO:0000256" key="3">
    <source>
        <dbReference type="ARBA" id="ARBA00022575"/>
    </source>
</evidence>
<comment type="similarity">
    <text evidence="2">Belongs to the nitronate monooxygenase family. NMO class I subfamily.</text>
</comment>
<evidence type="ECO:0000256" key="1">
    <source>
        <dbReference type="ARBA" id="ARBA00001917"/>
    </source>
</evidence>
<dbReference type="InterPro" id="IPR013785">
    <property type="entry name" value="Aldolase_TIM"/>
</dbReference>
<keyword evidence="11" id="KW-1185">Reference proteome</keyword>
<organism evidence="10 11">
    <name type="scientific">Phytohabitans aurantiacus</name>
    <dbReference type="NCBI Taxonomy" id="3016789"/>
    <lineage>
        <taxon>Bacteria</taxon>
        <taxon>Bacillati</taxon>
        <taxon>Actinomycetota</taxon>
        <taxon>Actinomycetes</taxon>
        <taxon>Micromonosporales</taxon>
        <taxon>Micromonosporaceae</taxon>
    </lineage>
</organism>
<gene>
    <name evidence="10" type="ORF">Pa4123_76700</name>
</gene>
<dbReference type="GO" id="GO:0004497">
    <property type="term" value="F:monooxygenase activity"/>
    <property type="evidence" value="ECO:0007669"/>
    <property type="project" value="UniProtKB-KW"/>
</dbReference>
<dbReference type="SUPFAM" id="SSF51412">
    <property type="entry name" value="Inosine monophosphate dehydrogenase (IMPDH)"/>
    <property type="match status" value="1"/>
</dbReference>
<evidence type="ECO:0000256" key="2">
    <source>
        <dbReference type="ARBA" id="ARBA00009881"/>
    </source>
</evidence>
<comment type="cofactor">
    <cofactor evidence="1">
        <name>FMN</name>
        <dbReference type="ChEBI" id="CHEBI:58210"/>
    </cofactor>
</comment>
<evidence type="ECO:0000256" key="4">
    <source>
        <dbReference type="ARBA" id="ARBA00022630"/>
    </source>
</evidence>
<dbReference type="EMBL" id="BSDI01000060">
    <property type="protein sequence ID" value="GLI02392.1"/>
    <property type="molecule type" value="Genomic_DNA"/>
</dbReference>
<evidence type="ECO:0000256" key="8">
    <source>
        <dbReference type="ARBA" id="ARBA00031155"/>
    </source>
</evidence>
<comment type="caution">
    <text evidence="10">The sequence shown here is derived from an EMBL/GenBank/DDBJ whole genome shotgun (WGS) entry which is preliminary data.</text>
</comment>
<evidence type="ECO:0000313" key="10">
    <source>
        <dbReference type="EMBL" id="GLI02392.1"/>
    </source>
</evidence>
<dbReference type="Pfam" id="PF03060">
    <property type="entry name" value="NMO"/>
    <property type="match status" value="1"/>
</dbReference>
<evidence type="ECO:0000256" key="6">
    <source>
        <dbReference type="ARBA" id="ARBA00023002"/>
    </source>
</evidence>
<name>A0ABQ5R8C9_9ACTN</name>
<keyword evidence="7 10" id="KW-0503">Monooxygenase</keyword>